<evidence type="ECO:0000256" key="11">
    <source>
        <dbReference type="ARBA" id="ARBA00022977"/>
    </source>
</evidence>
<keyword evidence="8 12" id="KW-0418">Kinase</keyword>
<keyword evidence="5" id="KW-0808">Transferase</keyword>
<evidence type="ECO:0000256" key="6">
    <source>
        <dbReference type="ARBA" id="ARBA00022723"/>
    </source>
</evidence>
<keyword evidence="7" id="KW-0547">Nucleotide-binding</keyword>
<evidence type="ECO:0000256" key="9">
    <source>
        <dbReference type="ARBA" id="ARBA00022840"/>
    </source>
</evidence>
<dbReference type="Gene3D" id="3.40.1190.20">
    <property type="match status" value="1"/>
</dbReference>
<organism evidence="12 13">
    <name type="scientific">Microvirga lotononidis</name>
    <dbReference type="NCBI Taxonomy" id="864069"/>
    <lineage>
        <taxon>Bacteria</taxon>
        <taxon>Pseudomonadati</taxon>
        <taxon>Pseudomonadota</taxon>
        <taxon>Alphaproteobacteria</taxon>
        <taxon>Hyphomicrobiales</taxon>
        <taxon>Methylobacteriaceae</taxon>
        <taxon>Microvirga</taxon>
    </lineage>
</organism>
<sequence>MASTPAFGSDAFCLREVAGHLLSRLRGQRTRVHAITNAAARTFTFYFLLDAGGIRSLIPALLANLGRLDSKRRAAVPKAIAADRAHAKPWILNSDFIEASPPRLESAHSGLTGRSHVLRSDAGELSALAGEDATPETVQAFAKAHDTIAALIGAVGWMTDRVPIIRVENSHPLMIRVNATGCARTTLGAALGFLHGSHLKRRLRHRADQGLISRGVLA</sequence>
<dbReference type="SUPFAM" id="SSF53613">
    <property type="entry name" value="Ribokinase-like"/>
    <property type="match status" value="1"/>
</dbReference>
<protein>
    <recommendedName>
        <fullName evidence="4">hydroxyethylthiazole kinase</fullName>
        <ecNumber evidence="4">2.7.1.50</ecNumber>
    </recommendedName>
</protein>
<evidence type="ECO:0000256" key="4">
    <source>
        <dbReference type="ARBA" id="ARBA00012129"/>
    </source>
</evidence>
<evidence type="ECO:0000256" key="10">
    <source>
        <dbReference type="ARBA" id="ARBA00022842"/>
    </source>
</evidence>
<reference evidence="12 13" key="1">
    <citation type="submission" date="2012-02" db="EMBL/GenBank/DDBJ databases">
        <title>Improved High-Quality Draft sequence of Microvirga sp. WSM3557.</title>
        <authorList>
            <consortium name="US DOE Joint Genome Institute"/>
            <person name="Lucas S."/>
            <person name="Han J."/>
            <person name="Lapidus A."/>
            <person name="Cheng J.-F."/>
            <person name="Goodwin L."/>
            <person name="Pitluck S."/>
            <person name="Peters L."/>
            <person name="Zhang X."/>
            <person name="Detter J.C."/>
            <person name="Han C."/>
            <person name="Tapia R."/>
            <person name="Land M."/>
            <person name="Hauser L."/>
            <person name="Kyrpides N."/>
            <person name="Ivanova N."/>
            <person name="Pagani I."/>
            <person name="Brau L."/>
            <person name="Yates R."/>
            <person name="O'Hara G."/>
            <person name="Rui T."/>
            <person name="Howieson J."/>
            <person name="Reeve W."/>
            <person name="Woyke T."/>
        </authorList>
    </citation>
    <scope>NUCLEOTIDE SEQUENCE [LARGE SCALE GENOMIC DNA]</scope>
    <source>
        <strain evidence="12 13">WSM3557</strain>
    </source>
</reference>
<dbReference type="UniPathway" id="UPA00060">
    <property type="reaction ID" value="UER00139"/>
</dbReference>
<dbReference type="GO" id="GO:0000287">
    <property type="term" value="F:magnesium ion binding"/>
    <property type="evidence" value="ECO:0007669"/>
    <property type="project" value="InterPro"/>
</dbReference>
<name>I4Z3X7_9HYPH</name>
<dbReference type="Pfam" id="PF02110">
    <property type="entry name" value="HK"/>
    <property type="match status" value="1"/>
</dbReference>
<dbReference type="GO" id="GO:0005524">
    <property type="term" value="F:ATP binding"/>
    <property type="evidence" value="ECO:0007669"/>
    <property type="project" value="UniProtKB-KW"/>
</dbReference>
<evidence type="ECO:0000256" key="1">
    <source>
        <dbReference type="ARBA" id="ARBA00001771"/>
    </source>
</evidence>
<dbReference type="Proteomes" id="UP000003947">
    <property type="component" value="Unassembled WGS sequence"/>
</dbReference>
<dbReference type="HOGENOM" id="CLU_1265741_0_0_5"/>
<keyword evidence="10" id="KW-0460">Magnesium</keyword>
<proteinExistence type="predicted"/>
<evidence type="ECO:0000256" key="5">
    <source>
        <dbReference type="ARBA" id="ARBA00022679"/>
    </source>
</evidence>
<keyword evidence="13" id="KW-1185">Reference proteome</keyword>
<evidence type="ECO:0000313" key="13">
    <source>
        <dbReference type="Proteomes" id="UP000003947"/>
    </source>
</evidence>
<dbReference type="InterPro" id="IPR029056">
    <property type="entry name" value="Ribokinase-like"/>
</dbReference>
<comment type="pathway">
    <text evidence="3">Cofactor biosynthesis; thiamine diphosphate biosynthesis; 4-methyl-5-(2-phosphoethyl)-thiazole from 5-(2-hydroxyethyl)-4-methylthiazole: step 1/1.</text>
</comment>
<evidence type="ECO:0000256" key="7">
    <source>
        <dbReference type="ARBA" id="ARBA00022741"/>
    </source>
</evidence>
<comment type="catalytic activity">
    <reaction evidence="1">
        <text>5-(2-hydroxyethyl)-4-methylthiazole + ATP = 4-methyl-5-(2-phosphooxyethyl)-thiazole + ADP + H(+)</text>
        <dbReference type="Rhea" id="RHEA:24212"/>
        <dbReference type="ChEBI" id="CHEBI:15378"/>
        <dbReference type="ChEBI" id="CHEBI:17957"/>
        <dbReference type="ChEBI" id="CHEBI:30616"/>
        <dbReference type="ChEBI" id="CHEBI:58296"/>
        <dbReference type="ChEBI" id="CHEBI:456216"/>
        <dbReference type="EC" id="2.7.1.50"/>
    </reaction>
</comment>
<evidence type="ECO:0000256" key="3">
    <source>
        <dbReference type="ARBA" id="ARBA00004868"/>
    </source>
</evidence>
<dbReference type="GO" id="GO:0009229">
    <property type="term" value="P:thiamine diphosphate biosynthetic process"/>
    <property type="evidence" value="ECO:0007669"/>
    <property type="project" value="UniProtKB-UniPathway"/>
</dbReference>
<dbReference type="EC" id="2.7.1.50" evidence="4"/>
<dbReference type="eggNOG" id="COG2145">
    <property type="taxonomic scope" value="Bacteria"/>
</dbReference>
<keyword evidence="11" id="KW-0784">Thiamine biosynthesis</keyword>
<dbReference type="AlphaFoldDB" id="I4Z3X7"/>
<comment type="cofactor">
    <cofactor evidence="2">
        <name>Mg(2+)</name>
        <dbReference type="ChEBI" id="CHEBI:18420"/>
    </cofactor>
</comment>
<dbReference type="GO" id="GO:0004417">
    <property type="term" value="F:hydroxyethylthiazole kinase activity"/>
    <property type="evidence" value="ECO:0007669"/>
    <property type="project" value="UniProtKB-EC"/>
</dbReference>
<keyword evidence="6" id="KW-0479">Metal-binding</keyword>
<accession>I4Z3X7</accession>
<dbReference type="EMBL" id="JH660635">
    <property type="protein sequence ID" value="EIM30919.1"/>
    <property type="molecule type" value="Genomic_DNA"/>
</dbReference>
<evidence type="ECO:0000313" key="12">
    <source>
        <dbReference type="EMBL" id="EIM30919.1"/>
    </source>
</evidence>
<evidence type="ECO:0000256" key="8">
    <source>
        <dbReference type="ARBA" id="ARBA00022777"/>
    </source>
</evidence>
<dbReference type="InterPro" id="IPR000417">
    <property type="entry name" value="Hyethyz_kinase"/>
</dbReference>
<keyword evidence="9" id="KW-0067">ATP-binding</keyword>
<dbReference type="STRING" id="864069.MicloDRAFT_00004460"/>
<dbReference type="OrthoDB" id="8909021at2"/>
<evidence type="ECO:0000256" key="2">
    <source>
        <dbReference type="ARBA" id="ARBA00001946"/>
    </source>
</evidence>
<dbReference type="GO" id="GO:0009228">
    <property type="term" value="P:thiamine biosynthetic process"/>
    <property type="evidence" value="ECO:0007669"/>
    <property type="project" value="UniProtKB-KW"/>
</dbReference>
<dbReference type="PATRIC" id="fig|864069.3.peg.486"/>
<gene>
    <name evidence="12" type="ORF">MicloDRAFT_00004460</name>
</gene>